<feature type="transmembrane region" description="Helical" evidence="2">
    <location>
        <begin position="160"/>
        <end position="177"/>
    </location>
</feature>
<comment type="similarity">
    <text evidence="1">Belongs to the UPF0177 family.</text>
</comment>
<dbReference type="GO" id="GO:0004175">
    <property type="term" value="F:endopeptidase activity"/>
    <property type="evidence" value="ECO:0007669"/>
    <property type="project" value="UniProtKB-ARBA"/>
</dbReference>
<organism evidence="4 5">
    <name type="scientific">Pseudolactococcus raffinolactis</name>
    <dbReference type="NCBI Taxonomy" id="1366"/>
    <lineage>
        <taxon>Bacteria</taxon>
        <taxon>Bacillati</taxon>
        <taxon>Bacillota</taxon>
        <taxon>Bacilli</taxon>
        <taxon>Lactobacillales</taxon>
        <taxon>Streptococcaceae</taxon>
        <taxon>Pseudolactococcus</taxon>
    </lineage>
</organism>
<dbReference type="Proteomes" id="UP000501945">
    <property type="component" value="Chromosome"/>
</dbReference>
<evidence type="ECO:0000313" key="4">
    <source>
        <dbReference type="EMBL" id="QIW53789.1"/>
    </source>
</evidence>
<protein>
    <submittedName>
        <fullName evidence="4">CPBP family intramembrane metalloprotease</fullName>
    </submittedName>
</protein>
<accession>A0A6H0UER7</accession>
<feature type="transmembrane region" description="Helical" evidence="2">
    <location>
        <begin position="251"/>
        <end position="271"/>
    </location>
</feature>
<evidence type="ECO:0000256" key="2">
    <source>
        <dbReference type="SAM" id="Phobius"/>
    </source>
</evidence>
<evidence type="ECO:0000259" key="3">
    <source>
        <dbReference type="Pfam" id="PF02517"/>
    </source>
</evidence>
<keyword evidence="4" id="KW-0645">Protease</keyword>
<dbReference type="PANTHER" id="PTHR39430:SF1">
    <property type="entry name" value="PROTEASE"/>
    <property type="match status" value="1"/>
</dbReference>
<reference evidence="4 5" key="1">
    <citation type="submission" date="2019-12" db="EMBL/GenBank/DDBJ databases">
        <title>Whole genome sequences of Lactococcus raffinolactis strains isolated from sewage.</title>
        <authorList>
            <person name="Ybazeta G."/>
            <person name="Ross M."/>
            <person name="Brabant-Kirwan D."/>
            <person name="Saleh M."/>
            <person name="Dillon J.A."/>
            <person name="Splinter K."/>
            <person name="Nokhbeh R."/>
        </authorList>
    </citation>
    <scope>NUCLEOTIDE SEQUENCE [LARGE SCALE GENOMIC DNA]</scope>
    <source>
        <strain evidence="4 5">Lr_19_5</strain>
    </source>
</reference>
<evidence type="ECO:0000313" key="5">
    <source>
        <dbReference type="Proteomes" id="UP000501945"/>
    </source>
</evidence>
<dbReference type="GO" id="GO:0005886">
    <property type="term" value="C:plasma membrane"/>
    <property type="evidence" value="ECO:0007669"/>
    <property type="project" value="UniProtKB-SubCell"/>
</dbReference>
<dbReference type="Pfam" id="PF02517">
    <property type="entry name" value="Rce1-like"/>
    <property type="match status" value="1"/>
</dbReference>
<feature type="transmembrane region" description="Helical" evidence="2">
    <location>
        <begin position="291"/>
        <end position="309"/>
    </location>
</feature>
<dbReference type="GO" id="GO:0008237">
    <property type="term" value="F:metallopeptidase activity"/>
    <property type="evidence" value="ECO:0007669"/>
    <property type="project" value="UniProtKB-KW"/>
</dbReference>
<feature type="transmembrane region" description="Helical" evidence="2">
    <location>
        <begin position="130"/>
        <end position="154"/>
    </location>
</feature>
<feature type="transmembrane region" description="Helical" evidence="2">
    <location>
        <begin position="197"/>
        <end position="214"/>
    </location>
</feature>
<keyword evidence="4" id="KW-0482">Metalloprotease</keyword>
<dbReference type="AlphaFoldDB" id="A0A6H0UER7"/>
<dbReference type="RefSeq" id="WP_167838725.1">
    <property type="nucleotide sequence ID" value="NZ_CP047616.1"/>
</dbReference>
<proteinExistence type="inferred from homology"/>
<sequence>MKDYFFTKPSKITESEDRSKGRSLLKEILRLVRIYFLPRLGLHYIALYIGIMITFDGGLLAYFKLFAMPNGFMRAFEVMFDLFKNPIAYLLFTLASAFTIPIIYASSRRKDNLSVRALGLDRNHMWREIICGYFSGVTIVTAFMLVLVALGASIKLNSDVSWLLIAIYFILFLLQGFSEEQAFRGYFMTALARRQSLAVSIIISSVAFACLHVFSGAVSVLTFLNLMLFGVFFSLVFIRRGSIWFVSAFHAAWNFISTCILSDSLTGGTLFTVETKSMNHLINGGSYGNEGSILITGIFVVGILILFIMPRKQGEF</sequence>
<evidence type="ECO:0000256" key="1">
    <source>
        <dbReference type="ARBA" id="ARBA00009067"/>
    </source>
</evidence>
<keyword evidence="2" id="KW-0812">Transmembrane</keyword>
<dbReference type="EMBL" id="CP047616">
    <property type="protein sequence ID" value="QIW53789.1"/>
    <property type="molecule type" value="Genomic_DNA"/>
</dbReference>
<feature type="transmembrane region" description="Helical" evidence="2">
    <location>
        <begin position="220"/>
        <end position="239"/>
    </location>
</feature>
<keyword evidence="2" id="KW-1133">Transmembrane helix</keyword>
<name>A0A6H0UER7_9LACT</name>
<dbReference type="PANTHER" id="PTHR39430">
    <property type="entry name" value="MEMBRANE-ASSOCIATED PROTEASE-RELATED"/>
    <property type="match status" value="1"/>
</dbReference>
<keyword evidence="2" id="KW-0472">Membrane</keyword>
<dbReference type="InterPro" id="IPR003675">
    <property type="entry name" value="Rce1/LyrA-like_dom"/>
</dbReference>
<gene>
    <name evidence="4" type="ORF">GU336_06350</name>
</gene>
<dbReference type="GO" id="GO:0006508">
    <property type="term" value="P:proteolysis"/>
    <property type="evidence" value="ECO:0007669"/>
    <property type="project" value="UniProtKB-KW"/>
</dbReference>
<dbReference type="GO" id="GO:0080120">
    <property type="term" value="P:CAAX-box protein maturation"/>
    <property type="evidence" value="ECO:0007669"/>
    <property type="project" value="UniProtKB-ARBA"/>
</dbReference>
<feature type="transmembrane region" description="Helical" evidence="2">
    <location>
        <begin position="87"/>
        <end position="106"/>
    </location>
</feature>
<feature type="domain" description="CAAX prenyl protease 2/Lysostaphin resistance protein A-like" evidence="3">
    <location>
        <begin position="162"/>
        <end position="256"/>
    </location>
</feature>
<feature type="transmembrane region" description="Helical" evidence="2">
    <location>
        <begin position="45"/>
        <end position="67"/>
    </location>
</feature>
<keyword evidence="4" id="KW-0378">Hydrolase</keyword>